<keyword evidence="2" id="KW-0677">Repeat</keyword>
<accession>A0A6A5T280</accession>
<dbReference type="InterPro" id="IPR015943">
    <property type="entry name" value="WD40/YVTN_repeat-like_dom_sf"/>
</dbReference>
<dbReference type="PROSITE" id="PS50082">
    <property type="entry name" value="WD_REPEATS_2"/>
    <property type="match status" value="3"/>
</dbReference>
<dbReference type="Gene3D" id="2.130.10.10">
    <property type="entry name" value="YVTN repeat-like/Quinoprotein amine dehydrogenase"/>
    <property type="match status" value="2"/>
</dbReference>
<dbReference type="OrthoDB" id="10264376at2759"/>
<dbReference type="Pfam" id="PF00400">
    <property type="entry name" value="WD40"/>
    <property type="match status" value="3"/>
</dbReference>
<dbReference type="Gene3D" id="2.40.50.140">
    <property type="entry name" value="Nucleic acid-binding proteins"/>
    <property type="match status" value="1"/>
</dbReference>
<evidence type="ECO:0000256" key="6">
    <source>
        <dbReference type="SAM" id="MobiDB-lite"/>
    </source>
</evidence>
<keyword evidence="1 4" id="KW-0853">WD repeat</keyword>
<evidence type="ECO:0000313" key="8">
    <source>
        <dbReference type="Proteomes" id="UP000800038"/>
    </source>
</evidence>
<dbReference type="PROSITE" id="PS50294">
    <property type="entry name" value="WD_REPEATS_REGION"/>
    <property type="match status" value="2"/>
</dbReference>
<dbReference type="GO" id="GO:0005634">
    <property type="term" value="C:nucleus"/>
    <property type="evidence" value="ECO:0007669"/>
    <property type="project" value="TreeGrafter"/>
</dbReference>
<dbReference type="EMBL" id="ML976000">
    <property type="protein sequence ID" value="KAF1947075.1"/>
    <property type="molecule type" value="Genomic_DNA"/>
</dbReference>
<dbReference type="PANTHER" id="PTHR16017:SF0">
    <property type="entry name" value="WD REPEAT-CONTAINING PROTEIN 70"/>
    <property type="match status" value="1"/>
</dbReference>
<dbReference type="CDD" id="cd04496">
    <property type="entry name" value="SSB_OBF"/>
    <property type="match status" value="1"/>
</dbReference>
<dbReference type="InterPro" id="IPR036322">
    <property type="entry name" value="WD40_repeat_dom_sf"/>
</dbReference>
<evidence type="ECO:0000256" key="5">
    <source>
        <dbReference type="PROSITE-ProRule" id="PRU00252"/>
    </source>
</evidence>
<dbReference type="InterPro" id="IPR012340">
    <property type="entry name" value="NA-bd_OB-fold"/>
</dbReference>
<dbReference type="PANTHER" id="PTHR16017">
    <property type="entry name" value="GASTRULATION DEFECTIVE PROTEIN 1-RELATED"/>
    <property type="match status" value="1"/>
</dbReference>
<evidence type="ECO:0000256" key="4">
    <source>
        <dbReference type="PROSITE-ProRule" id="PRU00221"/>
    </source>
</evidence>
<feature type="repeat" description="WD" evidence="4">
    <location>
        <begin position="292"/>
        <end position="333"/>
    </location>
</feature>
<feature type="repeat" description="WD" evidence="4">
    <location>
        <begin position="78"/>
        <end position="112"/>
    </location>
</feature>
<dbReference type="Proteomes" id="UP000800038">
    <property type="component" value="Unassembled WGS sequence"/>
</dbReference>
<protein>
    <submittedName>
        <fullName evidence="7">WD40 repeat-like protein</fullName>
    </submittedName>
</protein>
<dbReference type="InterPro" id="IPR000424">
    <property type="entry name" value="Primosome_PriB/ssb"/>
</dbReference>
<dbReference type="SUPFAM" id="SSF50249">
    <property type="entry name" value="Nucleic acid-binding proteins"/>
    <property type="match status" value="1"/>
</dbReference>
<feature type="region of interest" description="Disordered" evidence="6">
    <location>
        <begin position="1"/>
        <end position="75"/>
    </location>
</feature>
<feature type="region of interest" description="Disordered" evidence="6">
    <location>
        <begin position="446"/>
        <end position="507"/>
    </location>
</feature>
<dbReference type="Pfam" id="PF00436">
    <property type="entry name" value="SSB"/>
    <property type="match status" value="1"/>
</dbReference>
<dbReference type="InterPro" id="IPR001680">
    <property type="entry name" value="WD40_rpt"/>
</dbReference>
<evidence type="ECO:0000256" key="1">
    <source>
        <dbReference type="ARBA" id="ARBA00022574"/>
    </source>
</evidence>
<dbReference type="GO" id="GO:0003697">
    <property type="term" value="F:single-stranded DNA binding"/>
    <property type="evidence" value="ECO:0007669"/>
    <property type="project" value="InterPro"/>
</dbReference>
<feature type="compositionally biased region" description="Acidic residues" evidence="6">
    <location>
        <begin position="53"/>
        <end position="70"/>
    </location>
</feature>
<evidence type="ECO:0000313" key="7">
    <source>
        <dbReference type="EMBL" id="KAF1947075.1"/>
    </source>
</evidence>
<keyword evidence="3 5" id="KW-0238">DNA-binding</keyword>
<dbReference type="SUPFAM" id="SSF50978">
    <property type="entry name" value="WD40 repeat-like"/>
    <property type="match status" value="1"/>
</dbReference>
<dbReference type="GO" id="GO:0035861">
    <property type="term" value="C:site of double-strand break"/>
    <property type="evidence" value="ECO:0007669"/>
    <property type="project" value="TreeGrafter"/>
</dbReference>
<name>A0A6A5T280_9PLEO</name>
<dbReference type="FunFam" id="2.130.10.10:FF:000868">
    <property type="entry name" value="WD repeat protein"/>
    <property type="match status" value="1"/>
</dbReference>
<reference evidence="7" key="1">
    <citation type="journal article" date="2020" name="Stud. Mycol.">
        <title>101 Dothideomycetes genomes: a test case for predicting lifestyles and emergence of pathogens.</title>
        <authorList>
            <person name="Haridas S."/>
            <person name="Albert R."/>
            <person name="Binder M."/>
            <person name="Bloem J."/>
            <person name="Labutti K."/>
            <person name="Salamov A."/>
            <person name="Andreopoulos B."/>
            <person name="Baker S."/>
            <person name="Barry K."/>
            <person name="Bills G."/>
            <person name="Bluhm B."/>
            <person name="Cannon C."/>
            <person name="Castanera R."/>
            <person name="Culley D."/>
            <person name="Daum C."/>
            <person name="Ezra D."/>
            <person name="Gonzalez J."/>
            <person name="Henrissat B."/>
            <person name="Kuo A."/>
            <person name="Liang C."/>
            <person name="Lipzen A."/>
            <person name="Lutzoni F."/>
            <person name="Magnuson J."/>
            <person name="Mondo S."/>
            <person name="Nolan M."/>
            <person name="Ohm R."/>
            <person name="Pangilinan J."/>
            <person name="Park H.-J."/>
            <person name="Ramirez L."/>
            <person name="Alfaro M."/>
            <person name="Sun H."/>
            <person name="Tritt A."/>
            <person name="Yoshinaga Y."/>
            <person name="Zwiers L.-H."/>
            <person name="Turgeon B."/>
            <person name="Goodwin S."/>
            <person name="Spatafora J."/>
            <person name="Crous P."/>
            <person name="Grigoriev I."/>
        </authorList>
    </citation>
    <scope>NUCLEOTIDE SEQUENCE</scope>
    <source>
        <strain evidence="7">CBS 161.51</strain>
    </source>
</reference>
<feature type="compositionally biased region" description="Basic and acidic residues" evidence="6">
    <location>
        <begin position="30"/>
        <end position="52"/>
    </location>
</feature>
<evidence type="ECO:0000256" key="3">
    <source>
        <dbReference type="ARBA" id="ARBA00023125"/>
    </source>
</evidence>
<dbReference type="PROSITE" id="PS50935">
    <property type="entry name" value="SSB"/>
    <property type="match status" value="1"/>
</dbReference>
<sequence length="748" mass="81931">MDFSADDEALKQYMPSQFGKKDGSVNVEAQIERARRKVVDARKLENKDAGPDDEKDSDDDSDMSDEEDEFPVSHELIIKTHDRAVTTIALDPSGTRLTTGSNDCTLKLHDLSALTPSTIRAFKTVDPFATKASQAAESHSIHQILYGPHSGGQFLCISATSQARLFSRDGDLISEFVKGDMYLRDKHNTKGHTSEITSGAWHPTNRDRFVTAGTDSTVRIWNVNKRMKQEEVIVHKSRAAGSAGMTRMTAIAWGAAAEGASSMLVSAALDGSLVMWGGEGPYHRPTAEIKEAHARDTWTSGLDISADGRLVITRGGDDTIKLWDTRKFKTPLNTTSHPSTSSQYPTSNIKFAPDTRSIITGSETGHLHIFNPATLRPELVTPVTPGSPLITVNWHPKLNQIFTGSANGQTTILFNPKLSNAGALTILSKAPKKRHLDDDPSFTVDMDPLGMAGEAHDPSGKASGGGAHPGSFAARHPTVGLTVSGKSRDPRRPHIPATTPFAKSTPDQKYVMEQIEGSDMRDEDPREALLKYAPKEGEKNVFTGAWDKTQPKGIYKEYDSDEERDSAWFAKAYTHTITYQSPISSFLASRIYPLNSDRKSANMFAQSFRAAAPRVFTRSFSSTPRSQVARMTVIGRLGVAPEEVTVSGDRTLVRYVVGTSYGKGEDKKTSWFRIASFVQGAQKDFLMNVPKGSLLYVDADARMETYLDGEGNKRSNLSLVARNFDVLSRPRNEEPEVNDEGLIQEASG</sequence>
<dbReference type="AlphaFoldDB" id="A0A6A5T280"/>
<dbReference type="InterPro" id="IPR051858">
    <property type="entry name" value="WD_repeat_GAD-1"/>
</dbReference>
<proteinExistence type="predicted"/>
<feature type="repeat" description="WD" evidence="4">
    <location>
        <begin position="189"/>
        <end position="231"/>
    </location>
</feature>
<organism evidence="7 8">
    <name type="scientific">Clathrospora elynae</name>
    <dbReference type="NCBI Taxonomy" id="706981"/>
    <lineage>
        <taxon>Eukaryota</taxon>
        <taxon>Fungi</taxon>
        <taxon>Dikarya</taxon>
        <taxon>Ascomycota</taxon>
        <taxon>Pezizomycotina</taxon>
        <taxon>Dothideomycetes</taxon>
        <taxon>Pleosporomycetidae</taxon>
        <taxon>Pleosporales</taxon>
        <taxon>Diademaceae</taxon>
        <taxon>Clathrospora</taxon>
    </lineage>
</organism>
<gene>
    <name evidence="7" type="ORF">EJ02DRAFT_462017</name>
</gene>
<evidence type="ECO:0000256" key="2">
    <source>
        <dbReference type="ARBA" id="ARBA00022737"/>
    </source>
</evidence>
<keyword evidence="8" id="KW-1185">Reference proteome</keyword>
<dbReference type="SMART" id="SM00320">
    <property type="entry name" value="WD40"/>
    <property type="match status" value="5"/>
</dbReference>